<name>A0AA37CVK9_AERCA</name>
<reference evidence="1" key="1">
    <citation type="submission" date="2021-07" db="EMBL/GenBank/DDBJ databases">
        <title>Draft genome sequence of carbapenem-resistant Aeromonas spp. in Japan.</title>
        <authorList>
            <person name="Maehana S."/>
            <person name="Suzuki M."/>
            <person name="Kitasato H."/>
        </authorList>
    </citation>
    <scope>NUCLEOTIDE SEQUENCE</scope>
    <source>
        <strain evidence="1">KAM351</strain>
    </source>
</reference>
<gene>
    <name evidence="1" type="ORF">KAM351_13810</name>
</gene>
<comment type="caution">
    <text evidence="1">The sequence shown here is derived from an EMBL/GenBank/DDBJ whole genome shotgun (WGS) entry which is preliminary data.</text>
</comment>
<organism evidence="1 2">
    <name type="scientific">Aeromonas caviae</name>
    <name type="common">Aeromonas punctata</name>
    <dbReference type="NCBI Taxonomy" id="648"/>
    <lineage>
        <taxon>Bacteria</taxon>
        <taxon>Pseudomonadati</taxon>
        <taxon>Pseudomonadota</taxon>
        <taxon>Gammaproteobacteria</taxon>
        <taxon>Aeromonadales</taxon>
        <taxon>Aeromonadaceae</taxon>
        <taxon>Aeromonas</taxon>
    </lineage>
</organism>
<dbReference type="RefSeq" id="WP_268915808.1">
    <property type="nucleotide sequence ID" value="NZ_BPND01000076.1"/>
</dbReference>
<protein>
    <submittedName>
        <fullName evidence="1">Uncharacterized protein</fullName>
    </submittedName>
</protein>
<dbReference type="Proteomes" id="UP000886934">
    <property type="component" value="Unassembled WGS sequence"/>
</dbReference>
<dbReference type="EMBL" id="BPNN01000015">
    <property type="protein sequence ID" value="GJA62770.1"/>
    <property type="molecule type" value="Genomic_DNA"/>
</dbReference>
<sequence length="40" mass="4178">MFDALGSLIAKAAEMDVEKLAIVCIVTIVIVAKSAKEAKS</sequence>
<proteinExistence type="predicted"/>
<accession>A0AA37CVK9</accession>
<dbReference type="AlphaFoldDB" id="A0AA37CVK9"/>
<evidence type="ECO:0000313" key="1">
    <source>
        <dbReference type="EMBL" id="GJA62770.1"/>
    </source>
</evidence>
<evidence type="ECO:0000313" key="2">
    <source>
        <dbReference type="Proteomes" id="UP000886934"/>
    </source>
</evidence>